<keyword evidence="8 11" id="KW-0326">Glycosidase</keyword>
<evidence type="ECO:0000256" key="1">
    <source>
        <dbReference type="ARBA" id="ARBA00000681"/>
    </source>
</evidence>
<keyword evidence="4" id="KW-0858">Xylan degradation</keyword>
<comment type="similarity">
    <text evidence="2">Belongs to the glycosyl hydrolase 10 (cellulase F) family.</text>
</comment>
<evidence type="ECO:0000256" key="4">
    <source>
        <dbReference type="ARBA" id="ARBA00022651"/>
    </source>
</evidence>
<evidence type="ECO:0000256" key="8">
    <source>
        <dbReference type="ARBA" id="ARBA00023295"/>
    </source>
</evidence>
<dbReference type="RefSeq" id="WP_307249454.1">
    <property type="nucleotide sequence ID" value="NZ_JAUSQZ010000001.1"/>
</dbReference>
<evidence type="ECO:0000313" key="12">
    <source>
        <dbReference type="Proteomes" id="UP001235712"/>
    </source>
</evidence>
<proteinExistence type="inferred from homology"/>
<accession>A0ABT9PCE0</accession>
<dbReference type="Proteomes" id="UP001235712">
    <property type="component" value="Unassembled WGS sequence"/>
</dbReference>
<name>A0ABT9PCE0_9ACTN</name>
<reference evidence="11 12" key="1">
    <citation type="submission" date="2023-07" db="EMBL/GenBank/DDBJ databases">
        <title>Sequencing the genomes of 1000 actinobacteria strains.</title>
        <authorList>
            <person name="Klenk H.-P."/>
        </authorList>
    </citation>
    <scope>NUCLEOTIDE SEQUENCE [LARGE SCALE GENOMIC DNA]</scope>
    <source>
        <strain evidence="11 12">DSM 44388</strain>
    </source>
</reference>
<dbReference type="SUPFAM" id="SSF51445">
    <property type="entry name" value="(Trans)glycosidases"/>
    <property type="match status" value="1"/>
</dbReference>
<dbReference type="Gene3D" id="3.20.20.80">
    <property type="entry name" value="Glycosidases"/>
    <property type="match status" value="1"/>
</dbReference>
<evidence type="ECO:0000256" key="5">
    <source>
        <dbReference type="ARBA" id="ARBA00022729"/>
    </source>
</evidence>
<dbReference type="PANTHER" id="PTHR31490">
    <property type="entry name" value="GLYCOSYL HYDROLASE"/>
    <property type="match status" value="1"/>
</dbReference>
<gene>
    <name evidence="11" type="ORF">J2S57_006131</name>
</gene>
<dbReference type="InterPro" id="IPR017853">
    <property type="entry name" value="GH"/>
</dbReference>
<evidence type="ECO:0000259" key="10">
    <source>
        <dbReference type="PROSITE" id="PS51760"/>
    </source>
</evidence>
<dbReference type="PROSITE" id="PS51760">
    <property type="entry name" value="GH10_2"/>
    <property type="match status" value="1"/>
</dbReference>
<protein>
    <recommendedName>
        <fullName evidence="3">endo-1,4-beta-xylanase</fullName>
        <ecNumber evidence="3">3.2.1.8</ecNumber>
    </recommendedName>
</protein>
<keyword evidence="7" id="KW-0119">Carbohydrate metabolism</keyword>
<keyword evidence="9" id="KW-0624">Polysaccharide degradation</keyword>
<dbReference type="PANTHER" id="PTHR31490:SF88">
    <property type="entry name" value="BETA-XYLANASE"/>
    <property type="match status" value="1"/>
</dbReference>
<dbReference type="InterPro" id="IPR044846">
    <property type="entry name" value="GH10"/>
</dbReference>
<evidence type="ECO:0000256" key="9">
    <source>
        <dbReference type="ARBA" id="ARBA00023326"/>
    </source>
</evidence>
<evidence type="ECO:0000256" key="6">
    <source>
        <dbReference type="ARBA" id="ARBA00022801"/>
    </source>
</evidence>
<dbReference type="InterPro" id="IPR001000">
    <property type="entry name" value="GH10_dom"/>
</dbReference>
<feature type="domain" description="GH10" evidence="10">
    <location>
        <begin position="246"/>
        <end position="566"/>
    </location>
</feature>
<evidence type="ECO:0000256" key="7">
    <source>
        <dbReference type="ARBA" id="ARBA00023277"/>
    </source>
</evidence>
<dbReference type="SMART" id="SM00633">
    <property type="entry name" value="Glyco_10"/>
    <property type="match status" value="1"/>
</dbReference>
<evidence type="ECO:0000256" key="3">
    <source>
        <dbReference type="ARBA" id="ARBA00012590"/>
    </source>
</evidence>
<keyword evidence="5" id="KW-0732">Signal</keyword>
<sequence>MVGTEALLSGNSGAGYPRTLVAVASGLLLALPGCTSPAPAPKEQVVDLLQQDWQHVPGVSADGDGLHVTATALSIVDSGDHRPNPPLNLAGTHLVTEGDFSLEASLTDVTADASWALYDSPPVIADEFRIEPAGLRLTLEDDDLGIIVSDGSPQQDVGDPRPVYDEHVTLSDPQAPLSVRRSGDTLEISSDGETVASVPFGEVFASGELWLGLSSDDGTFGVSSLTATAAELTTAGPAVRQAEPSSRGLQALAERARPGFRIGAAVALGPLASDAEYAREFVGNFGALTPENAMKPQFLSPQRGVYTFEEADAILATAESKGMTVHGHTIAFTEAMPRWMQELPTGSAKDRRASADALLDYLTTVVTHFRGRLASLDVVNEPFDLDQGTSLQENVWYRTFGPGYPAIVSRAVHDADPDVRQFINENGADVPGERQDALLDLARDTNARGGHIDGVGLQSHVYDLETDAISAEDLADTLDLFDEAGLHVRISENDVTDDQGTDDQAEQYATVLATCLDSPTCVSYTTWGVDDRYDWWVDDDGSAQQGHDFLFDEGHPTPAYKAMTRALRSSR</sequence>
<evidence type="ECO:0000313" key="11">
    <source>
        <dbReference type="EMBL" id="MDP9830382.1"/>
    </source>
</evidence>
<dbReference type="EMBL" id="JAUSQZ010000001">
    <property type="protein sequence ID" value="MDP9830382.1"/>
    <property type="molecule type" value="Genomic_DNA"/>
</dbReference>
<evidence type="ECO:0000256" key="2">
    <source>
        <dbReference type="ARBA" id="ARBA00007495"/>
    </source>
</evidence>
<organism evidence="11 12">
    <name type="scientific">Kineosporia succinea</name>
    <dbReference type="NCBI Taxonomy" id="84632"/>
    <lineage>
        <taxon>Bacteria</taxon>
        <taxon>Bacillati</taxon>
        <taxon>Actinomycetota</taxon>
        <taxon>Actinomycetes</taxon>
        <taxon>Kineosporiales</taxon>
        <taxon>Kineosporiaceae</taxon>
        <taxon>Kineosporia</taxon>
    </lineage>
</organism>
<comment type="caution">
    <text evidence="11">The sequence shown here is derived from an EMBL/GenBank/DDBJ whole genome shotgun (WGS) entry which is preliminary data.</text>
</comment>
<comment type="catalytic activity">
    <reaction evidence="1">
        <text>Endohydrolysis of (1-&gt;4)-beta-D-xylosidic linkages in xylans.</text>
        <dbReference type="EC" id="3.2.1.8"/>
    </reaction>
</comment>
<dbReference type="EC" id="3.2.1.8" evidence="3"/>
<dbReference type="GO" id="GO:0031176">
    <property type="term" value="F:endo-1,4-beta-xylanase activity"/>
    <property type="evidence" value="ECO:0007669"/>
    <property type="project" value="UniProtKB-EC"/>
</dbReference>
<keyword evidence="12" id="KW-1185">Reference proteome</keyword>
<keyword evidence="6 11" id="KW-0378">Hydrolase</keyword>
<dbReference type="Pfam" id="PF00331">
    <property type="entry name" value="Glyco_hydro_10"/>
    <property type="match status" value="1"/>
</dbReference>